<comment type="caution">
    <text evidence="4">The sequence shown here is derived from an EMBL/GenBank/DDBJ whole genome shotgun (WGS) entry which is preliminary data.</text>
</comment>
<sequence>MYELSKRAFDLSAAALGLLLLAPLLALAAGAAWLGGLRPVLFRQLRTGYREQPFYILKLCTMTQATDARGELLPDAERLTSLGRLLRRSGLDELPQLWNVLRGELSLVGPRPFLHDYLPLYTAEQKRRFLVRPGITGWAQVHGRNALSWDEKFTLDSWYVAHRSWALDVRILGMTLRQLFSSRRPPGADAPATRFMGSTPPSPTPLA</sequence>
<feature type="region of interest" description="Disordered" evidence="2">
    <location>
        <begin position="183"/>
        <end position="207"/>
    </location>
</feature>
<proteinExistence type="inferred from homology"/>
<gene>
    <name evidence="4" type="ORF">GCM10023185_14860</name>
</gene>
<comment type="similarity">
    <text evidence="1">Belongs to the bacterial sugar transferase family.</text>
</comment>
<dbReference type="GO" id="GO:0016740">
    <property type="term" value="F:transferase activity"/>
    <property type="evidence" value="ECO:0007669"/>
    <property type="project" value="UniProtKB-KW"/>
</dbReference>
<evidence type="ECO:0000259" key="3">
    <source>
        <dbReference type="Pfam" id="PF02397"/>
    </source>
</evidence>
<evidence type="ECO:0000313" key="4">
    <source>
        <dbReference type="EMBL" id="GAA4353868.1"/>
    </source>
</evidence>
<dbReference type="Pfam" id="PF02397">
    <property type="entry name" value="Bac_transf"/>
    <property type="match status" value="1"/>
</dbReference>
<accession>A0ABP8I901</accession>
<evidence type="ECO:0000256" key="1">
    <source>
        <dbReference type="ARBA" id="ARBA00006464"/>
    </source>
</evidence>
<reference evidence="5" key="1">
    <citation type="journal article" date="2019" name="Int. J. Syst. Evol. Microbiol.">
        <title>The Global Catalogue of Microorganisms (GCM) 10K type strain sequencing project: providing services to taxonomists for standard genome sequencing and annotation.</title>
        <authorList>
            <consortium name="The Broad Institute Genomics Platform"/>
            <consortium name="The Broad Institute Genome Sequencing Center for Infectious Disease"/>
            <person name="Wu L."/>
            <person name="Ma J."/>
        </authorList>
    </citation>
    <scope>NUCLEOTIDE SEQUENCE [LARGE SCALE GENOMIC DNA]</scope>
    <source>
        <strain evidence="5">JCM 17923</strain>
    </source>
</reference>
<protein>
    <submittedName>
        <fullName evidence="4">Sugar transferase</fullName>
    </submittedName>
</protein>
<keyword evidence="4" id="KW-0808">Transferase</keyword>
<dbReference type="PANTHER" id="PTHR30576">
    <property type="entry name" value="COLANIC BIOSYNTHESIS UDP-GLUCOSE LIPID CARRIER TRANSFERASE"/>
    <property type="match status" value="1"/>
</dbReference>
<dbReference type="InterPro" id="IPR003362">
    <property type="entry name" value="Bact_transf"/>
</dbReference>
<dbReference type="EMBL" id="BAABGZ010000015">
    <property type="protein sequence ID" value="GAA4353868.1"/>
    <property type="molecule type" value="Genomic_DNA"/>
</dbReference>
<feature type="domain" description="Bacterial sugar transferase" evidence="3">
    <location>
        <begin position="6"/>
        <end position="180"/>
    </location>
</feature>
<keyword evidence="5" id="KW-1185">Reference proteome</keyword>
<organism evidence="4 5">
    <name type="scientific">Hymenobacter saemangeumensis</name>
    <dbReference type="NCBI Taxonomy" id="1084522"/>
    <lineage>
        <taxon>Bacteria</taxon>
        <taxon>Pseudomonadati</taxon>
        <taxon>Bacteroidota</taxon>
        <taxon>Cytophagia</taxon>
        <taxon>Cytophagales</taxon>
        <taxon>Hymenobacteraceae</taxon>
        <taxon>Hymenobacter</taxon>
    </lineage>
</organism>
<dbReference type="Proteomes" id="UP001501153">
    <property type="component" value="Unassembled WGS sequence"/>
</dbReference>
<dbReference type="PANTHER" id="PTHR30576:SF8">
    <property type="entry name" value="UNDECAPRENYL-PHOSPHATE GALACTOSE PHOSPHOTRANSFERASE"/>
    <property type="match status" value="1"/>
</dbReference>
<name>A0ABP8I901_9BACT</name>
<dbReference type="RefSeq" id="WP_345235348.1">
    <property type="nucleotide sequence ID" value="NZ_BAABGZ010000015.1"/>
</dbReference>
<evidence type="ECO:0000256" key="2">
    <source>
        <dbReference type="SAM" id="MobiDB-lite"/>
    </source>
</evidence>
<evidence type="ECO:0000313" key="5">
    <source>
        <dbReference type="Proteomes" id="UP001501153"/>
    </source>
</evidence>